<evidence type="ECO:0000313" key="1">
    <source>
        <dbReference type="EMBL" id="SHM64194.1"/>
    </source>
</evidence>
<keyword evidence="1" id="KW-0328">Glycosyltransferase</keyword>
<dbReference type="PANTHER" id="PTHR43218:SF1">
    <property type="entry name" value="PHOSPHORIBOSYLTRANSFERASE"/>
    <property type="match status" value="1"/>
</dbReference>
<accession>A0A1M7KFT4</accession>
<dbReference type="Gene3D" id="3.40.50.2020">
    <property type="match status" value="1"/>
</dbReference>
<gene>
    <name evidence="1" type="ORF">SAMN04487860_108116</name>
</gene>
<sequence length="540" mass="61316">MLRIEDYYTDAPSAGIITMLERPEVVNRLLNTLICNFRGFDFMKLKISMHSVREELEEFSNLNQLYLSQIQKLHVYYDGHQLALKRILKDINYDTHLNTKVYSPVIGCPIGCKYCFTKKVVEHFEVTDDYKKPVFRGFYKMTKDADGNDVPELFNIESENPIDWFLTYMSDFGCWEPAWQENVLGQIIAASNIKRRQGRFVDTFQLVTKRPSGIDLSPIPVDTDLRNVVISCTVDKNECTYRISELIEKTNDHHITACVVYQPVLEYIEPVHLDELVKNFGKDNSWVIIGGEIGGDTPMKFEWIKDIIDRCAELGIPVKMQADIRPVVTASGYEFIEQEPKPIRDSKAIRKRNLALKNNAVSEYYELKVAELNDELKRCAAADKLDIAASILYGEVEIIVESAKRLLEKMPEFDLIFSAETKGTPLAYELSRQSSKPCIIAHKSVKLYMDDTIEVAVKSIMSEKKKKFYLAAEEIAAMKGKRILVVDNVISTAESLKDLEAIVEASGGIPVANAAVFAEVNIAEREDVIFLESLPLAACE</sequence>
<name>A0A1M7KFT4_RUMFL</name>
<dbReference type="Pfam" id="PF07505">
    <property type="entry name" value="DUF5131"/>
    <property type="match status" value="1"/>
</dbReference>
<protein>
    <submittedName>
        <fullName evidence="1">Adenine/guanine phosphoribosyltransferase</fullName>
    </submittedName>
</protein>
<dbReference type="OrthoDB" id="9787478at2"/>
<keyword evidence="1" id="KW-0808">Transferase</keyword>
<dbReference type="InterPro" id="IPR011101">
    <property type="entry name" value="DUF5131"/>
</dbReference>
<dbReference type="RefSeq" id="WP_081373476.1">
    <property type="nucleotide sequence ID" value="NZ_FRCT01000008.1"/>
</dbReference>
<dbReference type="SUPFAM" id="SSF53271">
    <property type="entry name" value="PRTase-like"/>
    <property type="match status" value="1"/>
</dbReference>
<dbReference type="CDD" id="cd06223">
    <property type="entry name" value="PRTases_typeI"/>
    <property type="match status" value="1"/>
</dbReference>
<dbReference type="NCBIfam" id="NF005592">
    <property type="entry name" value="PRK07322.1"/>
    <property type="match status" value="1"/>
</dbReference>
<dbReference type="Proteomes" id="UP000184394">
    <property type="component" value="Unassembled WGS sequence"/>
</dbReference>
<dbReference type="AlphaFoldDB" id="A0A1M7KFT4"/>
<dbReference type="InterPro" id="IPR000836">
    <property type="entry name" value="PRTase_dom"/>
</dbReference>
<organism evidence="1 2">
    <name type="scientific">Ruminococcus flavefaciens</name>
    <dbReference type="NCBI Taxonomy" id="1265"/>
    <lineage>
        <taxon>Bacteria</taxon>
        <taxon>Bacillati</taxon>
        <taxon>Bacillota</taxon>
        <taxon>Clostridia</taxon>
        <taxon>Eubacteriales</taxon>
        <taxon>Oscillospiraceae</taxon>
        <taxon>Ruminococcus</taxon>
    </lineage>
</organism>
<evidence type="ECO:0000313" key="2">
    <source>
        <dbReference type="Proteomes" id="UP000184394"/>
    </source>
</evidence>
<dbReference type="PANTHER" id="PTHR43218">
    <property type="entry name" value="PHOSPHORIBOSYLTRANSFERASE-RELATED"/>
    <property type="match status" value="1"/>
</dbReference>
<reference evidence="1 2" key="1">
    <citation type="submission" date="2016-11" db="EMBL/GenBank/DDBJ databases">
        <authorList>
            <person name="Jaros S."/>
            <person name="Januszkiewicz K."/>
            <person name="Wedrychowicz H."/>
        </authorList>
    </citation>
    <scope>NUCLEOTIDE SEQUENCE [LARGE SCALE GENOMIC DNA]</scope>
    <source>
        <strain evidence="1 2">Y1</strain>
    </source>
</reference>
<dbReference type="InterPro" id="IPR029057">
    <property type="entry name" value="PRTase-like"/>
</dbReference>
<dbReference type="GO" id="GO:0016757">
    <property type="term" value="F:glycosyltransferase activity"/>
    <property type="evidence" value="ECO:0007669"/>
    <property type="project" value="UniProtKB-KW"/>
</dbReference>
<proteinExistence type="predicted"/>
<dbReference type="EMBL" id="FRCT01000008">
    <property type="protein sequence ID" value="SHM64194.1"/>
    <property type="molecule type" value="Genomic_DNA"/>
</dbReference>